<evidence type="ECO:0000313" key="1">
    <source>
        <dbReference type="EMBL" id="KAI6080303.1"/>
    </source>
</evidence>
<name>A0ACC0CIW7_9PEZI</name>
<reference evidence="1 2" key="1">
    <citation type="journal article" date="2022" name="New Phytol.">
        <title>Ecological generalism drives hyperdiversity of secondary metabolite gene clusters in xylarialean endophytes.</title>
        <authorList>
            <person name="Franco M.E.E."/>
            <person name="Wisecaver J.H."/>
            <person name="Arnold A.E."/>
            <person name="Ju Y.M."/>
            <person name="Slot J.C."/>
            <person name="Ahrendt S."/>
            <person name="Moore L.P."/>
            <person name="Eastman K.E."/>
            <person name="Scott K."/>
            <person name="Konkel Z."/>
            <person name="Mondo S.J."/>
            <person name="Kuo A."/>
            <person name="Hayes R.D."/>
            <person name="Haridas S."/>
            <person name="Andreopoulos B."/>
            <person name="Riley R."/>
            <person name="LaButti K."/>
            <person name="Pangilinan J."/>
            <person name="Lipzen A."/>
            <person name="Amirebrahimi M."/>
            <person name="Yan J."/>
            <person name="Adam C."/>
            <person name="Keymanesh K."/>
            <person name="Ng V."/>
            <person name="Louie K."/>
            <person name="Northen T."/>
            <person name="Drula E."/>
            <person name="Henrissat B."/>
            <person name="Hsieh H.M."/>
            <person name="Youens-Clark K."/>
            <person name="Lutzoni F."/>
            <person name="Miadlikowska J."/>
            <person name="Eastwood D.C."/>
            <person name="Hamelin R.C."/>
            <person name="Grigoriev I.V."/>
            <person name="U'Ren J.M."/>
        </authorList>
    </citation>
    <scope>NUCLEOTIDE SEQUENCE [LARGE SCALE GENOMIC DNA]</scope>
    <source>
        <strain evidence="1 2">ER1909</strain>
    </source>
</reference>
<sequence>MSTIFNCTESATVSSQADVDNLSLSCYSNIIIQGTLDTLNFTTLERAGTITAHDSPRLEVMSFPRLFALSTLIITNLTALTTVSLPMYSTSLLGFTGSGGHYQFQGGNLFNLNISTAPNLTTLELENLTSYGNFSLFDTAPTFLSDHLTNLGTNNISAALQVETNACVGFLNLEDVGELNLFAVPRCLYSFNNLKSAGNITLSNANSFFYPNFESDPLFNDPLIKINNSLILESSASPDPTFSYGRIQFDRISAIGDDLRISSMSNTHMDFDGITEIGGDLSLVGNSNCTWSFNQLTSAGSLTILDNENTTIPLFFQLQTVDNIHLRGNIDMSGGPNIFPNLVFVRGNVTVEAWNTDFNCSKLVSQWNDGVIHNLFCNGTGGTSTSTLNPTNTSTSNPTTNTSPSDPSDSAPLSTGAFAGIGVGSGLFVLLLIAIIIWLHAQTLLVDHLGHHQISDRPDVSGIHEVDGRGIIREMPHDPVIPELSDSGPEFSTSPMRNSPVQGSDRTQHLALND</sequence>
<protein>
    <submittedName>
        <fullName evidence="1">Uncharacterized protein</fullName>
    </submittedName>
</protein>
<gene>
    <name evidence="1" type="ORF">F4821DRAFT_276243</name>
</gene>
<organism evidence="1 2">
    <name type="scientific">Hypoxylon rubiginosum</name>
    <dbReference type="NCBI Taxonomy" id="110542"/>
    <lineage>
        <taxon>Eukaryota</taxon>
        <taxon>Fungi</taxon>
        <taxon>Dikarya</taxon>
        <taxon>Ascomycota</taxon>
        <taxon>Pezizomycotina</taxon>
        <taxon>Sordariomycetes</taxon>
        <taxon>Xylariomycetidae</taxon>
        <taxon>Xylariales</taxon>
        <taxon>Hypoxylaceae</taxon>
        <taxon>Hypoxylon</taxon>
    </lineage>
</organism>
<proteinExistence type="predicted"/>
<dbReference type="EMBL" id="MU394456">
    <property type="protein sequence ID" value="KAI6080303.1"/>
    <property type="molecule type" value="Genomic_DNA"/>
</dbReference>
<dbReference type="Proteomes" id="UP001497680">
    <property type="component" value="Unassembled WGS sequence"/>
</dbReference>
<keyword evidence="2" id="KW-1185">Reference proteome</keyword>
<evidence type="ECO:0000313" key="2">
    <source>
        <dbReference type="Proteomes" id="UP001497680"/>
    </source>
</evidence>
<comment type="caution">
    <text evidence="1">The sequence shown here is derived from an EMBL/GenBank/DDBJ whole genome shotgun (WGS) entry which is preliminary data.</text>
</comment>
<accession>A0ACC0CIW7</accession>